<dbReference type="NCBIfam" id="TIGR01494">
    <property type="entry name" value="ATPase_P-type"/>
    <property type="match status" value="1"/>
</dbReference>
<evidence type="ECO:0000256" key="10">
    <source>
        <dbReference type="ARBA" id="ARBA00022842"/>
    </source>
</evidence>
<feature type="transmembrane region" description="Helical" evidence="15">
    <location>
        <begin position="181"/>
        <end position="199"/>
    </location>
</feature>
<dbReference type="AlphaFoldDB" id="A0A6A4RJI9"/>
<dbReference type="Gene3D" id="3.30.70.100">
    <property type="match status" value="1"/>
</dbReference>
<dbReference type="RefSeq" id="WP_158978595.1">
    <property type="nucleotide sequence ID" value="NZ_WSFO01000004.1"/>
</dbReference>
<dbReference type="InterPro" id="IPR027256">
    <property type="entry name" value="P-typ_ATPase_IB"/>
</dbReference>
<dbReference type="GO" id="GO:0005507">
    <property type="term" value="F:copper ion binding"/>
    <property type="evidence" value="ECO:0007669"/>
    <property type="project" value="TreeGrafter"/>
</dbReference>
<keyword evidence="9 15" id="KW-0067">ATP-binding</keyword>
<dbReference type="Pfam" id="PF00122">
    <property type="entry name" value="E1-E2_ATPase"/>
    <property type="match status" value="1"/>
</dbReference>
<evidence type="ECO:0000256" key="12">
    <source>
        <dbReference type="ARBA" id="ARBA00022989"/>
    </source>
</evidence>
<evidence type="ECO:0000256" key="8">
    <source>
        <dbReference type="ARBA" id="ARBA00022741"/>
    </source>
</evidence>
<dbReference type="PRINTS" id="PR00943">
    <property type="entry name" value="CUATPASE"/>
</dbReference>
<keyword evidence="6 15" id="KW-0812">Transmembrane</keyword>
<evidence type="ECO:0000256" key="6">
    <source>
        <dbReference type="ARBA" id="ARBA00022692"/>
    </source>
</evidence>
<evidence type="ECO:0000256" key="11">
    <source>
        <dbReference type="ARBA" id="ARBA00022967"/>
    </source>
</evidence>
<keyword evidence="7 15" id="KW-0479">Metal-binding</keyword>
<evidence type="ECO:0000313" key="17">
    <source>
        <dbReference type="EMBL" id="KAE9630362.1"/>
    </source>
</evidence>
<dbReference type="Pfam" id="PF00403">
    <property type="entry name" value="HMA"/>
    <property type="match status" value="1"/>
</dbReference>
<dbReference type="InterPro" id="IPR001757">
    <property type="entry name" value="P_typ_ATPase"/>
</dbReference>
<sequence length="696" mass="74035">MSTATQTFALQGVRCAGCVLKIERSLQALPGVKFARGNATQKRLRLIWDEDRHSLDGLTKSIQDLGYEASVLSGDTGDHQEPSLLPRLAAAAISMMNIMAFSISVWSGLVTDMAAGTMQFMHWLSAAVALPVVLYSGSVFHTPALQALRVGRMTMDTPITLAIWITFAASLLETWRGSNHVYYDAVVSLIFFLLIGRVLEQSLRRRSGDAAGNLRTLMEITAHRMEPDNTTVDIPADSLRSGDRVLVASGERVPADGILLSQQVELDESILTGETLPRRAIKGSEVAAGAVLHTGPAEMQVTRVGDAAHIGQMAQLVDDVVAHKGAMQSLSDRFAAGYIPLVLGGGGIGFLLWYFVLGASFADALMIAVAVLVVTCPCAAGLATPAVTTRAVNLLLRAGVVVKSGEALETLGSIDHIFLDKTGTASEPTLTITSAMDRAVLDNARSLAATSRHPLAQALVGQRTISSVTGAVEFQGRGVEAPNGARLGSAEFVGALTKEQDKPSLWYRTPLGDIHQIIFDEAPRADLGAFLAQTNKRSLPVTLLSGDTNLAVKRFAQEQGFSDWLGEQKPKDKLQVIRAMQSKGIATLMVGDGINDSAALAGASVSASFSGATQIAQVAADILLLQTRLCLITDAIMLARQARHLIKQNLWFATVYNIITVPLALCGMLNPLIAALLMSSSSLIVLANGLRLKGQK</sequence>
<dbReference type="EMBL" id="WSFO01000004">
    <property type="protein sequence ID" value="KAE9630362.1"/>
    <property type="molecule type" value="Genomic_DNA"/>
</dbReference>
<dbReference type="SUPFAM" id="SSF56784">
    <property type="entry name" value="HAD-like"/>
    <property type="match status" value="1"/>
</dbReference>
<evidence type="ECO:0000256" key="3">
    <source>
        <dbReference type="ARBA" id="ARBA00022448"/>
    </source>
</evidence>
<evidence type="ECO:0000256" key="15">
    <source>
        <dbReference type="RuleBase" id="RU362081"/>
    </source>
</evidence>
<keyword evidence="8 15" id="KW-0547">Nucleotide-binding</keyword>
<dbReference type="InterPro" id="IPR059000">
    <property type="entry name" value="ATPase_P-type_domA"/>
</dbReference>
<dbReference type="SUPFAM" id="SSF81653">
    <property type="entry name" value="Calcium ATPase, transduction domain A"/>
    <property type="match status" value="1"/>
</dbReference>
<dbReference type="GO" id="GO:0005886">
    <property type="term" value="C:plasma membrane"/>
    <property type="evidence" value="ECO:0007669"/>
    <property type="project" value="UniProtKB-SubCell"/>
</dbReference>
<dbReference type="Gene3D" id="3.40.50.1000">
    <property type="entry name" value="HAD superfamily/HAD-like"/>
    <property type="match status" value="2"/>
</dbReference>
<dbReference type="NCBIfam" id="TIGR01511">
    <property type="entry name" value="ATPase-IB1_Cu"/>
    <property type="match status" value="1"/>
</dbReference>
<reference evidence="17 18" key="1">
    <citation type="submission" date="2019-12" db="EMBL/GenBank/DDBJ databases">
        <authorList>
            <person name="Zhang Y.-J."/>
        </authorList>
    </citation>
    <scope>NUCLEOTIDE SEQUENCE [LARGE SCALE GENOMIC DNA]</scope>
    <source>
        <strain evidence="17 18">H18S-6</strain>
    </source>
</reference>
<dbReference type="Pfam" id="PF00702">
    <property type="entry name" value="Hydrolase"/>
    <property type="match status" value="1"/>
</dbReference>
<evidence type="ECO:0000259" key="16">
    <source>
        <dbReference type="PROSITE" id="PS50846"/>
    </source>
</evidence>
<dbReference type="Gene3D" id="2.70.150.10">
    <property type="entry name" value="Calcium-transporting ATPase, cytoplasmic transduction domain A"/>
    <property type="match status" value="1"/>
</dbReference>
<evidence type="ECO:0000256" key="13">
    <source>
        <dbReference type="ARBA" id="ARBA00023065"/>
    </source>
</evidence>
<dbReference type="PANTHER" id="PTHR43520">
    <property type="entry name" value="ATP7, ISOFORM B"/>
    <property type="match status" value="1"/>
</dbReference>
<proteinExistence type="inferred from homology"/>
<evidence type="ECO:0000256" key="2">
    <source>
        <dbReference type="ARBA" id="ARBA00006024"/>
    </source>
</evidence>
<dbReference type="SUPFAM" id="SSF81665">
    <property type="entry name" value="Calcium ATPase, transmembrane domain M"/>
    <property type="match status" value="1"/>
</dbReference>
<dbReference type="PRINTS" id="PR00119">
    <property type="entry name" value="CATATPASE"/>
</dbReference>
<keyword evidence="14 15" id="KW-0472">Membrane</keyword>
<dbReference type="Gene3D" id="1.20.1110.10">
    <property type="entry name" value="Calcium-transporting ATPase, transmembrane domain"/>
    <property type="match status" value="1"/>
</dbReference>
<evidence type="ECO:0000256" key="14">
    <source>
        <dbReference type="ARBA" id="ARBA00023136"/>
    </source>
</evidence>
<protein>
    <submittedName>
        <fullName evidence="17">Heavy metal translocating P-type ATPase</fullName>
    </submittedName>
</protein>
<keyword evidence="13" id="KW-0406">Ion transport</keyword>
<evidence type="ECO:0000256" key="5">
    <source>
        <dbReference type="ARBA" id="ARBA00022553"/>
    </source>
</evidence>
<name>A0A6A4RJI9_9RHOB</name>
<feature type="transmembrane region" description="Helical" evidence="15">
    <location>
        <begin position="361"/>
        <end position="387"/>
    </location>
</feature>
<keyword evidence="4 15" id="KW-1003">Cell membrane</keyword>
<feature type="transmembrane region" description="Helical" evidence="15">
    <location>
        <begin position="334"/>
        <end position="355"/>
    </location>
</feature>
<comment type="subcellular location">
    <subcellularLocation>
        <location evidence="1">Cell membrane</location>
        <topology evidence="1">Multi-pass membrane protein</topology>
    </subcellularLocation>
</comment>
<keyword evidence="10" id="KW-0460">Magnesium</keyword>
<dbReference type="GO" id="GO:0016887">
    <property type="term" value="F:ATP hydrolysis activity"/>
    <property type="evidence" value="ECO:0007669"/>
    <property type="project" value="InterPro"/>
</dbReference>
<feature type="transmembrane region" description="Helical" evidence="15">
    <location>
        <begin position="88"/>
        <end position="109"/>
    </location>
</feature>
<evidence type="ECO:0000256" key="4">
    <source>
        <dbReference type="ARBA" id="ARBA00022475"/>
    </source>
</evidence>
<evidence type="ECO:0000313" key="18">
    <source>
        <dbReference type="Proteomes" id="UP000441586"/>
    </source>
</evidence>
<dbReference type="InterPro" id="IPR008250">
    <property type="entry name" value="ATPase_P-typ_transduc_dom_A_sf"/>
</dbReference>
<gene>
    <name evidence="17" type="ORF">GP644_08130</name>
</gene>
<keyword evidence="3" id="KW-0813">Transport</keyword>
<feature type="transmembrane region" description="Helical" evidence="15">
    <location>
        <begin position="121"/>
        <end position="145"/>
    </location>
</feature>
<accession>A0A6A4RJI9</accession>
<comment type="similarity">
    <text evidence="2 15">Belongs to the cation transport ATPase (P-type) (TC 3.A.3) family. Type IB subfamily.</text>
</comment>
<evidence type="ECO:0000256" key="7">
    <source>
        <dbReference type="ARBA" id="ARBA00022723"/>
    </source>
</evidence>
<dbReference type="Proteomes" id="UP000441586">
    <property type="component" value="Unassembled WGS sequence"/>
</dbReference>
<dbReference type="InterPro" id="IPR036412">
    <property type="entry name" value="HAD-like_sf"/>
</dbReference>
<dbReference type="PROSITE" id="PS50846">
    <property type="entry name" value="HMA_2"/>
    <property type="match status" value="1"/>
</dbReference>
<comment type="caution">
    <text evidence="17">The sequence shown here is derived from an EMBL/GenBank/DDBJ whole genome shotgun (WGS) entry which is preliminary data.</text>
</comment>
<feature type="domain" description="HMA" evidence="16">
    <location>
        <begin position="4"/>
        <end position="70"/>
    </location>
</feature>
<keyword evidence="12 15" id="KW-1133">Transmembrane helix</keyword>
<evidence type="ECO:0000256" key="9">
    <source>
        <dbReference type="ARBA" id="ARBA00022840"/>
    </source>
</evidence>
<dbReference type="SUPFAM" id="SSF55008">
    <property type="entry name" value="HMA, heavy metal-associated domain"/>
    <property type="match status" value="1"/>
</dbReference>
<dbReference type="GO" id="GO:0043682">
    <property type="term" value="F:P-type divalent copper transporter activity"/>
    <property type="evidence" value="ECO:0007669"/>
    <property type="project" value="TreeGrafter"/>
</dbReference>
<dbReference type="InterPro" id="IPR023214">
    <property type="entry name" value="HAD_sf"/>
</dbReference>
<dbReference type="PANTHER" id="PTHR43520:SF5">
    <property type="entry name" value="CATION-TRANSPORTING P-TYPE ATPASE-RELATED"/>
    <property type="match status" value="1"/>
</dbReference>
<evidence type="ECO:0000256" key="1">
    <source>
        <dbReference type="ARBA" id="ARBA00004651"/>
    </source>
</evidence>
<organism evidence="17 18">
    <name type="scientific">Parasedimentitalea maritima</name>
    <dbReference type="NCBI Taxonomy" id="2578117"/>
    <lineage>
        <taxon>Bacteria</taxon>
        <taxon>Pseudomonadati</taxon>
        <taxon>Pseudomonadota</taxon>
        <taxon>Alphaproteobacteria</taxon>
        <taxon>Rhodobacterales</taxon>
        <taxon>Paracoccaceae</taxon>
        <taxon>Parasedimentitalea</taxon>
    </lineage>
</organism>
<dbReference type="InterPro" id="IPR023298">
    <property type="entry name" value="ATPase_P-typ_TM_dom_sf"/>
</dbReference>
<dbReference type="CDD" id="cd00371">
    <property type="entry name" value="HMA"/>
    <property type="match status" value="1"/>
</dbReference>
<keyword evidence="5" id="KW-0597">Phosphoprotein</keyword>
<dbReference type="GO" id="GO:0055070">
    <property type="term" value="P:copper ion homeostasis"/>
    <property type="evidence" value="ECO:0007669"/>
    <property type="project" value="TreeGrafter"/>
</dbReference>
<dbReference type="InterPro" id="IPR036163">
    <property type="entry name" value="HMA_dom_sf"/>
</dbReference>
<dbReference type="GO" id="GO:0005524">
    <property type="term" value="F:ATP binding"/>
    <property type="evidence" value="ECO:0007669"/>
    <property type="project" value="UniProtKB-UniRule"/>
</dbReference>
<keyword evidence="11" id="KW-1278">Translocase</keyword>
<dbReference type="NCBIfam" id="TIGR01525">
    <property type="entry name" value="ATPase-IB_hvy"/>
    <property type="match status" value="1"/>
</dbReference>
<dbReference type="InterPro" id="IPR006121">
    <property type="entry name" value="HMA_dom"/>
</dbReference>